<dbReference type="InterPro" id="IPR026002">
    <property type="entry name" value="ATC_hydrolase-like"/>
</dbReference>
<proteinExistence type="predicted"/>
<reference evidence="1" key="1">
    <citation type="submission" date="2022-09" db="EMBL/GenBank/DDBJ databases">
        <title>Actin cytoskeleton and complex cell architecture in an #Asgard archaeon.</title>
        <authorList>
            <person name="Ponce Toledo R.I."/>
            <person name="Schleper C."/>
            <person name="Rodrigues Oliveira T."/>
            <person name="Wollweber F."/>
            <person name="Xu J."/>
            <person name="Rittmann S."/>
            <person name="Klingl A."/>
            <person name="Pilhofer M."/>
        </authorList>
    </citation>
    <scope>NUCLEOTIDE SEQUENCE</scope>
    <source>
        <strain evidence="1">B-35</strain>
    </source>
</reference>
<evidence type="ECO:0000313" key="1">
    <source>
        <dbReference type="EMBL" id="UYP46873.1"/>
    </source>
</evidence>
<accession>A0ABY6HTN3</accession>
<dbReference type="Pfam" id="PF14196">
    <property type="entry name" value="ATC_hydrolase"/>
    <property type="match status" value="1"/>
</dbReference>
<dbReference type="EMBL" id="CP104013">
    <property type="protein sequence ID" value="UYP46873.1"/>
    <property type="molecule type" value="Genomic_DNA"/>
</dbReference>
<gene>
    <name evidence="1" type="ORF">NEF87_003158</name>
</gene>
<keyword evidence="2" id="KW-1185">Reference proteome</keyword>
<protein>
    <submittedName>
        <fullName evidence="1">Uncharacterized protein</fullName>
    </submittedName>
</protein>
<name>A0ABY6HTN3_9ARCH</name>
<dbReference type="Proteomes" id="UP001208689">
    <property type="component" value="Chromosome"/>
</dbReference>
<organism evidence="1 2">
    <name type="scientific">Candidatus Lokiarchaeum ossiferum</name>
    <dbReference type="NCBI Taxonomy" id="2951803"/>
    <lineage>
        <taxon>Archaea</taxon>
        <taxon>Promethearchaeati</taxon>
        <taxon>Promethearchaeota</taxon>
        <taxon>Promethearchaeia</taxon>
        <taxon>Promethearchaeales</taxon>
        <taxon>Promethearchaeaceae</taxon>
        <taxon>Candidatus Lokiarchaeum</taxon>
    </lineage>
</organism>
<evidence type="ECO:0000313" key="2">
    <source>
        <dbReference type="Proteomes" id="UP001208689"/>
    </source>
</evidence>
<sequence length="304" mass="35268">MELDPFVLKSKEFQLNILMITMSTIKTGSYSISNLADSKKINVLNQLQENILNRVAYLIQFLGKKSPILKEKYVNSLLDKISMDKSIISYNITPIFQKFPVLENFPFLVEQVIRRTLEILNIPVRIMDLNTEVETTNRANIRSYLIFRYYNVQSIIESTDRVRGISLYKEFVTEYVKSFAPQNPPIKSLEEFRSATIQSNKKKPNIGWVILHGKIQDGKFPQRKDTCMWKDAIQDLPDQELKYLVACYGDFQGYNNSNPAFRLTMEHTIMEGDPYCSCCLHDTRIAGNLTHPSREFYDSMKEGI</sequence>